<dbReference type="EMBL" id="MAEL01000012">
    <property type="protein sequence ID" value="KAF1305608.1"/>
    <property type="molecule type" value="Genomic_DNA"/>
</dbReference>
<sequence>MTMKKKFGFLSVLIPLFLVFLVGCSNKITQDDLKENKWVVESPEEDNPNMILSFSDHVMSMTIDIDSFVTTPRDEWEAMGEELAKTLIEQMEIKTEYSIENNEITIQNPKW</sequence>
<dbReference type="Proteomes" id="UP000782705">
    <property type="component" value="Unassembled WGS sequence"/>
</dbReference>
<evidence type="ECO:0000313" key="1">
    <source>
        <dbReference type="EMBL" id="KAF1305608.1"/>
    </source>
</evidence>
<gene>
    <name evidence="1" type="ORF">BAU17_13375</name>
</gene>
<reference evidence="1 2" key="1">
    <citation type="submission" date="2016-06" db="EMBL/GenBank/DDBJ databases">
        <title>Four novel species of enterococci isolated from chicken manure.</title>
        <authorList>
            <person name="Van Tyne D."/>
        </authorList>
    </citation>
    <scope>NUCLEOTIDE SEQUENCE [LARGE SCALE GENOMIC DNA]</scope>
    <source>
        <strain evidence="1 2">CU12B</strain>
    </source>
</reference>
<protein>
    <submittedName>
        <fullName evidence="1">Uncharacterized protein</fullName>
    </submittedName>
</protein>
<proteinExistence type="predicted"/>
<evidence type="ECO:0000313" key="2">
    <source>
        <dbReference type="Proteomes" id="UP000782705"/>
    </source>
</evidence>
<accession>A0ABQ6Z220</accession>
<dbReference type="PROSITE" id="PS51257">
    <property type="entry name" value="PROKAR_LIPOPROTEIN"/>
    <property type="match status" value="1"/>
</dbReference>
<dbReference type="RefSeq" id="WP_161901109.1">
    <property type="nucleotide sequence ID" value="NZ_MAEL01000012.1"/>
</dbReference>
<organism evidence="1 2">
    <name type="scientific">Candidatus Enterococcus willemsii</name>
    <dbReference type="NCBI Taxonomy" id="1857215"/>
    <lineage>
        <taxon>Bacteria</taxon>
        <taxon>Bacillati</taxon>
        <taxon>Bacillota</taxon>
        <taxon>Bacilli</taxon>
        <taxon>Lactobacillales</taxon>
        <taxon>Enterococcaceae</taxon>
        <taxon>Enterococcus</taxon>
    </lineage>
</organism>
<name>A0ABQ6Z220_9ENTE</name>
<keyword evidence="2" id="KW-1185">Reference proteome</keyword>
<comment type="caution">
    <text evidence="1">The sequence shown here is derived from an EMBL/GenBank/DDBJ whole genome shotgun (WGS) entry which is preliminary data.</text>
</comment>